<gene>
    <name evidence="1" type="ORF">L1987_75654</name>
</gene>
<evidence type="ECO:0000313" key="1">
    <source>
        <dbReference type="EMBL" id="KAI3705417.1"/>
    </source>
</evidence>
<reference evidence="1 2" key="2">
    <citation type="journal article" date="2022" name="Mol. Ecol. Resour.">
        <title>The genomes of chicory, endive, great burdock and yacon provide insights into Asteraceae paleo-polyploidization history and plant inulin production.</title>
        <authorList>
            <person name="Fan W."/>
            <person name="Wang S."/>
            <person name="Wang H."/>
            <person name="Wang A."/>
            <person name="Jiang F."/>
            <person name="Liu H."/>
            <person name="Zhao H."/>
            <person name="Xu D."/>
            <person name="Zhang Y."/>
        </authorList>
    </citation>
    <scope>NUCLEOTIDE SEQUENCE [LARGE SCALE GENOMIC DNA]</scope>
    <source>
        <strain evidence="2">cv. Yunnan</strain>
        <tissue evidence="1">Leaves</tissue>
    </source>
</reference>
<evidence type="ECO:0000313" key="2">
    <source>
        <dbReference type="Proteomes" id="UP001056120"/>
    </source>
</evidence>
<reference evidence="2" key="1">
    <citation type="journal article" date="2022" name="Mol. Ecol. Resour.">
        <title>The genomes of chicory, endive, great burdock and yacon provide insights into Asteraceae palaeo-polyploidization history and plant inulin production.</title>
        <authorList>
            <person name="Fan W."/>
            <person name="Wang S."/>
            <person name="Wang H."/>
            <person name="Wang A."/>
            <person name="Jiang F."/>
            <person name="Liu H."/>
            <person name="Zhao H."/>
            <person name="Xu D."/>
            <person name="Zhang Y."/>
        </authorList>
    </citation>
    <scope>NUCLEOTIDE SEQUENCE [LARGE SCALE GENOMIC DNA]</scope>
    <source>
        <strain evidence="2">cv. Yunnan</strain>
    </source>
</reference>
<sequence length="161" mass="18246">MVKNLSENEVLCEGKESCKVYLKSFLAAIPIRELQADMKKGLLSSTPLHHRLQIEFHYTQLQPPVTAPAVDDSANPIPIPKLMVIGVSEQFAMVMIVLGNHVMHVGSQKTLTFGQHFFLVFQNVWSYSNFQVEANWFLRGFRSASVMIVLGYHVIHFMSLL</sequence>
<protein>
    <submittedName>
        <fullName evidence="1">Uncharacterized protein</fullName>
    </submittedName>
</protein>
<accession>A0ACB9A6E0</accession>
<dbReference type="Proteomes" id="UP001056120">
    <property type="component" value="Linkage Group LG25"/>
</dbReference>
<keyword evidence="2" id="KW-1185">Reference proteome</keyword>
<organism evidence="1 2">
    <name type="scientific">Smallanthus sonchifolius</name>
    <dbReference type="NCBI Taxonomy" id="185202"/>
    <lineage>
        <taxon>Eukaryota</taxon>
        <taxon>Viridiplantae</taxon>
        <taxon>Streptophyta</taxon>
        <taxon>Embryophyta</taxon>
        <taxon>Tracheophyta</taxon>
        <taxon>Spermatophyta</taxon>
        <taxon>Magnoliopsida</taxon>
        <taxon>eudicotyledons</taxon>
        <taxon>Gunneridae</taxon>
        <taxon>Pentapetalae</taxon>
        <taxon>asterids</taxon>
        <taxon>campanulids</taxon>
        <taxon>Asterales</taxon>
        <taxon>Asteraceae</taxon>
        <taxon>Asteroideae</taxon>
        <taxon>Heliantheae alliance</taxon>
        <taxon>Millerieae</taxon>
        <taxon>Smallanthus</taxon>
    </lineage>
</organism>
<proteinExistence type="predicted"/>
<dbReference type="EMBL" id="CM042042">
    <property type="protein sequence ID" value="KAI3705417.1"/>
    <property type="molecule type" value="Genomic_DNA"/>
</dbReference>
<name>A0ACB9A6E0_9ASTR</name>
<comment type="caution">
    <text evidence="1">The sequence shown here is derived from an EMBL/GenBank/DDBJ whole genome shotgun (WGS) entry which is preliminary data.</text>
</comment>